<dbReference type="GeneID" id="54402896"/>
<feature type="transmembrane region" description="Helical" evidence="1">
    <location>
        <begin position="290"/>
        <end position="312"/>
    </location>
</feature>
<evidence type="ECO:0000313" key="4">
    <source>
        <dbReference type="Proteomes" id="UP000799771"/>
    </source>
</evidence>
<dbReference type="RefSeq" id="XP_033525876.1">
    <property type="nucleotide sequence ID" value="XM_033662464.1"/>
</dbReference>
<evidence type="ECO:0008006" key="5">
    <source>
        <dbReference type="Google" id="ProtNLM"/>
    </source>
</evidence>
<keyword evidence="1" id="KW-0472">Membrane</keyword>
<dbReference type="EMBL" id="ML977502">
    <property type="protein sequence ID" value="KAF2131489.1"/>
    <property type="molecule type" value="Genomic_DNA"/>
</dbReference>
<proteinExistence type="predicted"/>
<feature type="transmembrane region" description="Helical" evidence="1">
    <location>
        <begin position="166"/>
        <end position="187"/>
    </location>
</feature>
<keyword evidence="1" id="KW-1133">Transmembrane helix</keyword>
<evidence type="ECO:0000313" key="3">
    <source>
        <dbReference type="EMBL" id="KAF2131489.1"/>
    </source>
</evidence>
<keyword evidence="2" id="KW-0732">Signal</keyword>
<dbReference type="Proteomes" id="UP000799771">
    <property type="component" value="Unassembled WGS sequence"/>
</dbReference>
<gene>
    <name evidence="3" type="ORF">P153DRAFT_196566</name>
</gene>
<feature type="transmembrane region" description="Helical" evidence="1">
    <location>
        <begin position="127"/>
        <end position="146"/>
    </location>
</feature>
<reference evidence="3" key="1">
    <citation type="journal article" date="2020" name="Stud. Mycol.">
        <title>101 Dothideomycetes genomes: a test case for predicting lifestyles and emergence of pathogens.</title>
        <authorList>
            <person name="Haridas S."/>
            <person name="Albert R."/>
            <person name="Binder M."/>
            <person name="Bloem J."/>
            <person name="Labutti K."/>
            <person name="Salamov A."/>
            <person name="Andreopoulos B."/>
            <person name="Baker S."/>
            <person name="Barry K."/>
            <person name="Bills G."/>
            <person name="Bluhm B."/>
            <person name="Cannon C."/>
            <person name="Castanera R."/>
            <person name="Culley D."/>
            <person name="Daum C."/>
            <person name="Ezra D."/>
            <person name="Gonzalez J."/>
            <person name="Henrissat B."/>
            <person name="Kuo A."/>
            <person name="Liang C."/>
            <person name="Lipzen A."/>
            <person name="Lutzoni F."/>
            <person name="Magnuson J."/>
            <person name="Mondo S."/>
            <person name="Nolan M."/>
            <person name="Ohm R."/>
            <person name="Pangilinan J."/>
            <person name="Park H.-J."/>
            <person name="Ramirez L."/>
            <person name="Alfaro M."/>
            <person name="Sun H."/>
            <person name="Tritt A."/>
            <person name="Yoshinaga Y."/>
            <person name="Zwiers L.-H."/>
            <person name="Turgeon B."/>
            <person name="Goodwin S."/>
            <person name="Spatafora J."/>
            <person name="Crous P."/>
            <person name="Grigoriev I."/>
        </authorList>
    </citation>
    <scope>NUCLEOTIDE SEQUENCE</scope>
    <source>
        <strain evidence="3">CBS 119687</strain>
    </source>
</reference>
<sequence>MTMMMTMTTSMQSWSRVLLVSGIARAAQASPLDKSRYLGARDDEKIQITAGEPASDRTLFTVLSLVCMMILSGLIGSRFSKLRECMRRRNIMTVLVIALYILVLLYTICAASLVAGQGLYSHQLCMVGTWVCLIYYISIKALIYTFLVERIHVVRKPFYRRREDPIYLSCMVMVVVMYSAVSINVFVHPITQMLGERCHFGINGAASIPTVAVNIFTDFVLTSVFIYLLRPVLADHDVPAQGIAHLPQNKTAVQKSLKALLWKSLIGSLLIEIPMAANMIQFMVTKGQELGMVCLTICLVDVFWDVLVIHWLTFSSADPDVDPSRQVEGSSNASLTRVRSLRSIDSVQFITGDCAPRECAVVHVEALETLHDKRKSSVVEDMSVATSGDRHGGGL</sequence>
<name>A0A6A6AHR8_9PLEO</name>
<dbReference type="OrthoDB" id="3210850at2759"/>
<feature type="chain" id="PRO_5025544730" description="G-protein coupled receptors family 1 profile domain-containing protein" evidence="2">
    <location>
        <begin position="30"/>
        <end position="395"/>
    </location>
</feature>
<protein>
    <recommendedName>
        <fullName evidence="5">G-protein coupled receptors family 1 profile domain-containing protein</fullName>
    </recommendedName>
</protein>
<dbReference type="PANTHER" id="PTHR38848:SF3">
    <property type="entry name" value="G-PROTEIN COUPLED RECEPTORS FAMILY 3 PROFILE DOMAIN-CONTAINING PROTEIN"/>
    <property type="match status" value="1"/>
</dbReference>
<keyword evidence="1" id="KW-0812">Transmembrane</keyword>
<evidence type="ECO:0000256" key="1">
    <source>
        <dbReference type="SAM" id="Phobius"/>
    </source>
</evidence>
<feature type="transmembrane region" description="Helical" evidence="1">
    <location>
        <begin position="59"/>
        <end position="79"/>
    </location>
</feature>
<organism evidence="3 4">
    <name type="scientific">Dothidotthia symphoricarpi CBS 119687</name>
    <dbReference type="NCBI Taxonomy" id="1392245"/>
    <lineage>
        <taxon>Eukaryota</taxon>
        <taxon>Fungi</taxon>
        <taxon>Dikarya</taxon>
        <taxon>Ascomycota</taxon>
        <taxon>Pezizomycotina</taxon>
        <taxon>Dothideomycetes</taxon>
        <taxon>Pleosporomycetidae</taxon>
        <taxon>Pleosporales</taxon>
        <taxon>Dothidotthiaceae</taxon>
        <taxon>Dothidotthia</taxon>
    </lineage>
</organism>
<feature type="transmembrane region" description="Helical" evidence="1">
    <location>
        <begin position="91"/>
        <end position="115"/>
    </location>
</feature>
<evidence type="ECO:0000256" key="2">
    <source>
        <dbReference type="SAM" id="SignalP"/>
    </source>
</evidence>
<accession>A0A6A6AHR8</accession>
<feature type="transmembrane region" description="Helical" evidence="1">
    <location>
        <begin position="207"/>
        <end position="229"/>
    </location>
</feature>
<feature type="signal peptide" evidence="2">
    <location>
        <begin position="1"/>
        <end position="29"/>
    </location>
</feature>
<keyword evidence="4" id="KW-1185">Reference proteome</keyword>
<dbReference type="AlphaFoldDB" id="A0A6A6AHR8"/>
<dbReference type="PANTHER" id="PTHR38848">
    <property type="entry name" value="G-PROTEIN COUPLED RECEPTORS FAMILY 3 PROFILE DOMAIN-CONTAINING PROTEIN"/>
    <property type="match status" value="1"/>
</dbReference>